<dbReference type="InterPro" id="IPR001387">
    <property type="entry name" value="Cro/C1-type_HTH"/>
</dbReference>
<dbReference type="GO" id="GO:0003677">
    <property type="term" value="F:DNA binding"/>
    <property type="evidence" value="ECO:0007669"/>
    <property type="project" value="InterPro"/>
</dbReference>
<protein>
    <submittedName>
        <fullName evidence="2">Helix-turn-helix transcriptional regulator</fullName>
    </submittedName>
</protein>
<name>A0A928Z5Y8_9CYAN</name>
<proteinExistence type="predicted"/>
<gene>
    <name evidence="2" type="ORF">IQ235_03220</name>
</gene>
<dbReference type="PROSITE" id="PS50943">
    <property type="entry name" value="HTH_CROC1"/>
    <property type="match status" value="1"/>
</dbReference>
<dbReference type="Proteomes" id="UP000621799">
    <property type="component" value="Unassembled WGS sequence"/>
</dbReference>
<accession>A0A928Z5Y8</accession>
<reference evidence="2" key="1">
    <citation type="submission" date="2020-10" db="EMBL/GenBank/DDBJ databases">
        <authorList>
            <person name="Castelo-Branco R."/>
            <person name="Eusebio N."/>
            <person name="Adriana R."/>
            <person name="Vieira A."/>
            <person name="Brugerolle De Fraissinette N."/>
            <person name="Rezende De Castro R."/>
            <person name="Schneider M.P."/>
            <person name="Vasconcelos V."/>
            <person name="Leao P.N."/>
        </authorList>
    </citation>
    <scope>NUCLEOTIDE SEQUENCE</scope>
    <source>
        <strain evidence="2">LEGE 11467</strain>
    </source>
</reference>
<sequence>METAGKALRQVLTAYGISQNKLAVTMGISRSIVFKWFHGHRDPTAETVREIAKALQSLDRAAADEFVRLYLGEFLENSDDRT</sequence>
<dbReference type="SUPFAM" id="SSF47413">
    <property type="entry name" value="lambda repressor-like DNA-binding domains"/>
    <property type="match status" value="1"/>
</dbReference>
<feature type="domain" description="HTH cro/C1-type" evidence="1">
    <location>
        <begin position="8"/>
        <end position="61"/>
    </location>
</feature>
<comment type="caution">
    <text evidence="2">The sequence shown here is derived from an EMBL/GenBank/DDBJ whole genome shotgun (WGS) entry which is preliminary data.</text>
</comment>
<dbReference type="CDD" id="cd00093">
    <property type="entry name" value="HTH_XRE"/>
    <property type="match status" value="1"/>
</dbReference>
<evidence type="ECO:0000313" key="2">
    <source>
        <dbReference type="EMBL" id="MBE9039802.1"/>
    </source>
</evidence>
<dbReference type="AlphaFoldDB" id="A0A928Z5Y8"/>
<dbReference type="Gene3D" id="1.10.260.40">
    <property type="entry name" value="lambda repressor-like DNA-binding domains"/>
    <property type="match status" value="1"/>
</dbReference>
<dbReference type="RefSeq" id="WP_264320064.1">
    <property type="nucleotide sequence ID" value="NZ_JADEXN010000033.1"/>
</dbReference>
<evidence type="ECO:0000313" key="3">
    <source>
        <dbReference type="Proteomes" id="UP000621799"/>
    </source>
</evidence>
<organism evidence="2 3">
    <name type="scientific">Zarconia navalis LEGE 11467</name>
    <dbReference type="NCBI Taxonomy" id="1828826"/>
    <lineage>
        <taxon>Bacteria</taxon>
        <taxon>Bacillati</taxon>
        <taxon>Cyanobacteriota</taxon>
        <taxon>Cyanophyceae</taxon>
        <taxon>Oscillatoriophycideae</taxon>
        <taxon>Oscillatoriales</taxon>
        <taxon>Oscillatoriales incertae sedis</taxon>
        <taxon>Zarconia</taxon>
        <taxon>Zarconia navalis</taxon>
    </lineage>
</organism>
<evidence type="ECO:0000259" key="1">
    <source>
        <dbReference type="PROSITE" id="PS50943"/>
    </source>
</evidence>
<keyword evidence="3" id="KW-1185">Reference proteome</keyword>
<dbReference type="Pfam" id="PF01381">
    <property type="entry name" value="HTH_3"/>
    <property type="match status" value="1"/>
</dbReference>
<dbReference type="SMART" id="SM00530">
    <property type="entry name" value="HTH_XRE"/>
    <property type="match status" value="1"/>
</dbReference>
<dbReference type="EMBL" id="JADEXN010000033">
    <property type="protein sequence ID" value="MBE9039802.1"/>
    <property type="molecule type" value="Genomic_DNA"/>
</dbReference>
<dbReference type="InterPro" id="IPR010982">
    <property type="entry name" value="Lambda_DNA-bd_dom_sf"/>
</dbReference>